<dbReference type="AlphaFoldDB" id="A0A1U7PIV7"/>
<dbReference type="EMBL" id="FTPL01000001">
    <property type="protein sequence ID" value="SIT66512.1"/>
    <property type="molecule type" value="Genomic_DNA"/>
</dbReference>
<evidence type="ECO:0000313" key="2">
    <source>
        <dbReference type="EMBL" id="SIT66512.1"/>
    </source>
</evidence>
<evidence type="ECO:0000256" key="1">
    <source>
        <dbReference type="SAM" id="Phobius"/>
    </source>
</evidence>
<dbReference type="InterPro" id="IPR020076">
    <property type="entry name" value="DUF2768"/>
</dbReference>
<keyword evidence="1" id="KW-1133">Transmembrane helix</keyword>
<protein>
    <recommendedName>
        <fullName evidence="4">NAD(FAD)-dependent dehydrogenase</fullName>
    </recommendedName>
</protein>
<keyword evidence="3" id="KW-1185">Reference proteome</keyword>
<dbReference type="RefSeq" id="WP_076756414.1">
    <property type="nucleotide sequence ID" value="NZ_FTPL01000001.1"/>
</dbReference>
<organism evidence="2 3">
    <name type="scientific">Edaphobacillus lindanitolerans</name>
    <dbReference type="NCBI Taxonomy" id="550447"/>
    <lineage>
        <taxon>Bacteria</taxon>
        <taxon>Bacillati</taxon>
        <taxon>Bacillota</taxon>
        <taxon>Bacilli</taxon>
        <taxon>Bacillales</taxon>
        <taxon>Bacillaceae</taxon>
        <taxon>Edaphobacillus</taxon>
    </lineage>
</organism>
<reference evidence="3" key="1">
    <citation type="submission" date="2017-01" db="EMBL/GenBank/DDBJ databases">
        <authorList>
            <person name="Varghese N."/>
            <person name="Submissions S."/>
        </authorList>
    </citation>
    <scope>NUCLEOTIDE SEQUENCE [LARGE SCALE GENOMIC DNA]</scope>
    <source>
        <strain evidence="3">MNA4</strain>
    </source>
</reference>
<evidence type="ECO:0008006" key="4">
    <source>
        <dbReference type="Google" id="ProtNLM"/>
    </source>
</evidence>
<keyword evidence="1" id="KW-0472">Membrane</keyword>
<sequence>MSSLDKMWLSFYAMGAMFVCMFLISFSRNKLKNKVLKFVFSLVAWLLLIFAFFGMVYVVFSGPTGGA</sequence>
<dbReference type="OrthoDB" id="2476435at2"/>
<evidence type="ECO:0000313" key="3">
    <source>
        <dbReference type="Proteomes" id="UP000187550"/>
    </source>
</evidence>
<dbReference type="Proteomes" id="UP000187550">
    <property type="component" value="Unassembled WGS sequence"/>
</dbReference>
<feature type="transmembrane region" description="Helical" evidence="1">
    <location>
        <begin position="38"/>
        <end position="60"/>
    </location>
</feature>
<dbReference type="STRING" id="550447.SAMN05428946_0090"/>
<dbReference type="Pfam" id="PF10966">
    <property type="entry name" value="DUF2768"/>
    <property type="match status" value="1"/>
</dbReference>
<feature type="transmembrane region" description="Helical" evidence="1">
    <location>
        <begin position="6"/>
        <end position="26"/>
    </location>
</feature>
<keyword evidence="1" id="KW-0812">Transmembrane</keyword>
<name>A0A1U7PIV7_9BACI</name>
<gene>
    <name evidence="2" type="ORF">SAMN05428946_0090</name>
</gene>
<accession>A0A1U7PIV7</accession>
<proteinExistence type="predicted"/>